<name>Q6IKQ3_DROME</name>
<dbReference type="AlphaFoldDB" id="Q6IKQ3"/>
<evidence type="ECO:0000313" key="2">
    <source>
        <dbReference type="EMBL" id="DAA03820.1"/>
    </source>
</evidence>
<protein>
    <submittedName>
        <fullName evidence="2">HDC11854</fullName>
    </submittedName>
</protein>
<reference evidence="2" key="1">
    <citation type="journal article" date="2003" name="Genome Biol.">
        <title>An integrated gene annotation and transcriptional profiling approach towards the full gene content of the Drosophila genome.</title>
        <authorList>
            <person name="Hild M."/>
            <person name="Beckmann B."/>
            <person name="Haas S.A."/>
            <person name="Koch B."/>
            <person name="Solovyev V."/>
            <person name="Busold C."/>
            <person name="Fellenberg K."/>
            <person name="Boutros M."/>
            <person name="Vingron M."/>
            <person name="Sauer F."/>
            <person name="Hoheisel J.D."/>
            <person name="Paro R."/>
        </authorList>
    </citation>
    <scope>NUCLEOTIDE SEQUENCE</scope>
</reference>
<evidence type="ECO:0000256" key="1">
    <source>
        <dbReference type="SAM" id="MobiDB-lite"/>
    </source>
</evidence>
<proteinExistence type="predicted"/>
<sequence>MAIIFKHRQSGSRAGRDGDQLPTGWSAGAQLELKHRERMLDSRFGIGDSGFGMRDTVSRARLYRQLQSSPESVGGILPSPSTAPAPGSFFCRLSPAIVYSFYHLIVFAQHFSIGILHCSKAAAQK</sequence>
<dbReference type="EMBL" id="BK002313">
    <property type="protein sequence ID" value="DAA03820.1"/>
    <property type="molecule type" value="Genomic_DNA"/>
</dbReference>
<feature type="region of interest" description="Disordered" evidence="1">
    <location>
        <begin position="1"/>
        <end position="22"/>
    </location>
</feature>
<gene>
    <name evidence="2" type="ORF">HDC11854</name>
</gene>
<accession>Q6IKQ3</accession>
<feature type="compositionally biased region" description="Basic residues" evidence="1">
    <location>
        <begin position="1"/>
        <end position="10"/>
    </location>
</feature>
<organism evidence="2">
    <name type="scientific">Drosophila melanogaster</name>
    <name type="common">Fruit fly</name>
    <dbReference type="NCBI Taxonomy" id="7227"/>
    <lineage>
        <taxon>Eukaryota</taxon>
        <taxon>Metazoa</taxon>
        <taxon>Ecdysozoa</taxon>
        <taxon>Arthropoda</taxon>
        <taxon>Hexapoda</taxon>
        <taxon>Insecta</taxon>
        <taxon>Pterygota</taxon>
        <taxon>Neoptera</taxon>
        <taxon>Endopterygota</taxon>
        <taxon>Diptera</taxon>
        <taxon>Brachycera</taxon>
        <taxon>Muscomorpha</taxon>
        <taxon>Ephydroidea</taxon>
        <taxon>Drosophilidae</taxon>
        <taxon>Drosophila</taxon>
        <taxon>Sophophora</taxon>
    </lineage>
</organism>